<dbReference type="RefSeq" id="WP_106204263.1">
    <property type="nucleotide sequence ID" value="NZ_PVTD01000002.1"/>
</dbReference>
<dbReference type="SUPFAM" id="SSF51735">
    <property type="entry name" value="NAD(P)-binding Rossmann-fold domains"/>
    <property type="match status" value="1"/>
</dbReference>
<dbReference type="CDD" id="cd05233">
    <property type="entry name" value="SDR_c"/>
    <property type="match status" value="1"/>
</dbReference>
<protein>
    <submittedName>
        <fullName evidence="2">NAD(P)-dependent dehydrogenase (Short-subunit alcohol dehydrogenase family)</fullName>
    </submittedName>
</protein>
<dbReference type="InterPro" id="IPR002347">
    <property type="entry name" value="SDR_fam"/>
</dbReference>
<comment type="similarity">
    <text evidence="1">Belongs to the short-chain dehydrogenases/reductases (SDR) family.</text>
</comment>
<dbReference type="PANTHER" id="PTHR42879">
    <property type="entry name" value="3-OXOACYL-(ACYL-CARRIER-PROTEIN) REDUCTASE"/>
    <property type="match status" value="1"/>
</dbReference>
<dbReference type="GO" id="GO:0032787">
    <property type="term" value="P:monocarboxylic acid metabolic process"/>
    <property type="evidence" value="ECO:0007669"/>
    <property type="project" value="UniProtKB-ARBA"/>
</dbReference>
<accession>A0A2T0RW27</accession>
<reference evidence="2 3" key="1">
    <citation type="submission" date="2018-03" db="EMBL/GenBank/DDBJ databases">
        <title>Genomic Encyclopedia of Archaeal and Bacterial Type Strains, Phase II (KMG-II): from individual species to whole genera.</title>
        <authorList>
            <person name="Goeker M."/>
        </authorList>
    </citation>
    <scope>NUCLEOTIDE SEQUENCE [LARGE SCALE GENOMIC DNA]</scope>
    <source>
        <strain evidence="2 3">DSM 29328</strain>
    </source>
</reference>
<dbReference type="PROSITE" id="PS00061">
    <property type="entry name" value="ADH_SHORT"/>
    <property type="match status" value="1"/>
</dbReference>
<dbReference type="PANTHER" id="PTHR42879:SF2">
    <property type="entry name" value="3-OXOACYL-[ACYL-CARRIER-PROTEIN] REDUCTASE FABG"/>
    <property type="match status" value="1"/>
</dbReference>
<dbReference type="PRINTS" id="PR00081">
    <property type="entry name" value="GDHRDH"/>
</dbReference>
<dbReference type="AlphaFoldDB" id="A0A2T0RW27"/>
<dbReference type="InterPro" id="IPR036291">
    <property type="entry name" value="NAD(P)-bd_dom_sf"/>
</dbReference>
<evidence type="ECO:0000313" key="3">
    <source>
        <dbReference type="Proteomes" id="UP000239480"/>
    </source>
</evidence>
<keyword evidence="3" id="KW-1185">Reference proteome</keyword>
<dbReference type="OrthoDB" id="9789398at2"/>
<dbReference type="Pfam" id="PF13561">
    <property type="entry name" value="adh_short_C2"/>
    <property type="match status" value="1"/>
</dbReference>
<dbReference type="InterPro" id="IPR020904">
    <property type="entry name" value="Sc_DH/Rdtase_CS"/>
</dbReference>
<dbReference type="InterPro" id="IPR050259">
    <property type="entry name" value="SDR"/>
</dbReference>
<comment type="caution">
    <text evidence="2">The sequence shown here is derived from an EMBL/GenBank/DDBJ whole genome shotgun (WGS) entry which is preliminary data.</text>
</comment>
<organism evidence="2 3">
    <name type="scientific">Aliiruegeria haliotis</name>
    <dbReference type="NCBI Taxonomy" id="1280846"/>
    <lineage>
        <taxon>Bacteria</taxon>
        <taxon>Pseudomonadati</taxon>
        <taxon>Pseudomonadota</taxon>
        <taxon>Alphaproteobacteria</taxon>
        <taxon>Rhodobacterales</taxon>
        <taxon>Roseobacteraceae</taxon>
        <taxon>Aliiruegeria</taxon>
    </lineage>
</organism>
<dbReference type="Gene3D" id="3.40.50.720">
    <property type="entry name" value="NAD(P)-binding Rossmann-like Domain"/>
    <property type="match status" value="1"/>
</dbReference>
<evidence type="ECO:0000313" key="2">
    <source>
        <dbReference type="EMBL" id="PRY25360.1"/>
    </source>
</evidence>
<proteinExistence type="inferred from homology"/>
<sequence length="264" mass="28080">MRRLEGKIAIVTGAGRGIGEAIARRFASEGARVVIAELDQEQGPKTAEAIAADTGSETLFVRTDISDAASVSAMHKAALEAFGPVDILVNNAGIAVFRPPLETTDDDWDRCMNVDLKGAWTCTKTVLPDMVGKQNGAVINIISNHAFSIIKGTFPYPVAKHGLLGLTRSLALEYADQGIAVNAISPGYTDTQIAEDDFRATGNAAKARAKVEAMQPVGRLCRPDEIAAVAAMLASEEARFMIGENIVMDGGVTIRMYDDIRTAD</sequence>
<gene>
    <name evidence="2" type="ORF">CLV78_102538</name>
</gene>
<dbReference type="FunFam" id="3.40.50.720:FF:000084">
    <property type="entry name" value="Short-chain dehydrogenase reductase"/>
    <property type="match status" value="1"/>
</dbReference>
<evidence type="ECO:0000256" key="1">
    <source>
        <dbReference type="ARBA" id="ARBA00006484"/>
    </source>
</evidence>
<dbReference type="EMBL" id="PVTD01000002">
    <property type="protein sequence ID" value="PRY25360.1"/>
    <property type="molecule type" value="Genomic_DNA"/>
</dbReference>
<dbReference type="NCBIfam" id="NF005469">
    <property type="entry name" value="PRK07063.1"/>
    <property type="match status" value="1"/>
</dbReference>
<name>A0A2T0RW27_9RHOB</name>
<dbReference type="Proteomes" id="UP000239480">
    <property type="component" value="Unassembled WGS sequence"/>
</dbReference>
<dbReference type="PRINTS" id="PR00080">
    <property type="entry name" value="SDRFAMILY"/>
</dbReference>
<dbReference type="NCBIfam" id="NF005559">
    <property type="entry name" value="PRK07231.1"/>
    <property type="match status" value="1"/>
</dbReference>